<dbReference type="OrthoDB" id="5297170at2"/>
<organism evidence="2 3">
    <name type="scientific">Hansschlegelia quercus</name>
    <dbReference type="NCBI Taxonomy" id="2528245"/>
    <lineage>
        <taxon>Bacteria</taxon>
        <taxon>Pseudomonadati</taxon>
        <taxon>Pseudomonadota</taxon>
        <taxon>Alphaproteobacteria</taxon>
        <taxon>Hyphomicrobiales</taxon>
        <taxon>Methylopilaceae</taxon>
        <taxon>Hansschlegelia</taxon>
    </lineage>
</organism>
<protein>
    <submittedName>
        <fullName evidence="2">DUF2007 domain-containing protein</fullName>
    </submittedName>
</protein>
<accession>A0A4Q9GL93</accession>
<reference evidence="2 3" key="1">
    <citation type="submission" date="2019-02" db="EMBL/GenBank/DDBJ databases">
        <title>Hansschlegelia quercus sp. nov., a novel methylotrophic bacterium from buds of oak (Quercus robur L.).</title>
        <authorList>
            <person name="Agafonova N.V."/>
            <person name="Kaparullina E.N."/>
            <person name="Grouzdev D.S."/>
            <person name="Doronina N.V."/>
        </authorList>
    </citation>
    <scope>NUCLEOTIDE SEQUENCE [LARGE SCALE GENOMIC DNA]</scope>
    <source>
        <strain evidence="2 3">Dub</strain>
    </source>
</reference>
<dbReference type="SUPFAM" id="SSF54913">
    <property type="entry name" value="GlnB-like"/>
    <property type="match status" value="1"/>
</dbReference>
<comment type="caution">
    <text evidence="2">The sequence shown here is derived from an EMBL/GenBank/DDBJ whole genome shotgun (WGS) entry which is preliminary data.</text>
</comment>
<dbReference type="Gene3D" id="3.30.70.790">
    <property type="entry name" value="UreE, C-terminal domain"/>
    <property type="match status" value="1"/>
</dbReference>
<dbReference type="InterPro" id="IPR018551">
    <property type="entry name" value="DUF2007"/>
</dbReference>
<sequence length="76" mass="8209">MQEILRSNDAVLLSFVQATLTAEGVEHMVVDANMSVMQGSLGILAARVLVPDDQEARARRVLSESGIAHELRPPTP</sequence>
<dbReference type="Proteomes" id="UP000291613">
    <property type="component" value="Unassembled WGS sequence"/>
</dbReference>
<evidence type="ECO:0000259" key="1">
    <source>
        <dbReference type="Pfam" id="PF09413"/>
    </source>
</evidence>
<dbReference type="InterPro" id="IPR011322">
    <property type="entry name" value="N-reg_PII-like_a/b"/>
</dbReference>
<feature type="domain" description="DUF2007" evidence="1">
    <location>
        <begin position="1"/>
        <end position="65"/>
    </location>
</feature>
<name>A0A4Q9GL93_9HYPH</name>
<dbReference type="AlphaFoldDB" id="A0A4Q9GL93"/>
<evidence type="ECO:0000313" key="3">
    <source>
        <dbReference type="Proteomes" id="UP000291613"/>
    </source>
</evidence>
<proteinExistence type="predicted"/>
<dbReference type="RefSeq" id="WP_131001420.1">
    <property type="nucleotide sequence ID" value="NZ_JBHSZR010000002.1"/>
</dbReference>
<dbReference type="EMBL" id="SIUB01000001">
    <property type="protein sequence ID" value="TBN55169.1"/>
    <property type="molecule type" value="Genomic_DNA"/>
</dbReference>
<evidence type="ECO:0000313" key="2">
    <source>
        <dbReference type="EMBL" id="TBN55169.1"/>
    </source>
</evidence>
<dbReference type="Pfam" id="PF09413">
    <property type="entry name" value="DUF2007"/>
    <property type="match status" value="1"/>
</dbReference>
<gene>
    <name evidence="2" type="ORF">EYR15_03255</name>
</gene>
<keyword evidence="3" id="KW-1185">Reference proteome</keyword>